<evidence type="ECO:0000313" key="9">
    <source>
        <dbReference type="Proteomes" id="UP001321749"/>
    </source>
</evidence>
<keyword evidence="9" id="KW-1185">Reference proteome</keyword>
<dbReference type="PANTHER" id="PTHR45614">
    <property type="entry name" value="MYB PROTEIN-RELATED"/>
    <property type="match status" value="1"/>
</dbReference>
<dbReference type="SMART" id="SM00717">
    <property type="entry name" value="SANT"/>
    <property type="match status" value="2"/>
</dbReference>
<dbReference type="CDD" id="cd00167">
    <property type="entry name" value="SANT"/>
    <property type="match status" value="2"/>
</dbReference>
<keyword evidence="3" id="KW-0238">DNA-binding</keyword>
<feature type="compositionally biased region" description="Basic and acidic residues" evidence="5">
    <location>
        <begin position="259"/>
        <end position="270"/>
    </location>
</feature>
<dbReference type="Pfam" id="PF13921">
    <property type="entry name" value="Myb_DNA-bind_6"/>
    <property type="match status" value="1"/>
</dbReference>
<dbReference type="PROSITE" id="PS51294">
    <property type="entry name" value="HTH_MYB"/>
    <property type="match status" value="2"/>
</dbReference>
<dbReference type="GO" id="GO:0000978">
    <property type="term" value="F:RNA polymerase II cis-regulatory region sequence-specific DNA binding"/>
    <property type="evidence" value="ECO:0007669"/>
    <property type="project" value="TreeGrafter"/>
</dbReference>
<reference evidence="8" key="2">
    <citation type="submission" date="2023-06" db="EMBL/GenBank/DDBJ databases">
        <authorList>
            <consortium name="Lawrence Berkeley National Laboratory"/>
            <person name="Mondo S.J."/>
            <person name="Hensen N."/>
            <person name="Bonometti L."/>
            <person name="Westerberg I."/>
            <person name="Brannstrom I.O."/>
            <person name="Guillou S."/>
            <person name="Cros-Aarteil S."/>
            <person name="Calhoun S."/>
            <person name="Haridas S."/>
            <person name="Kuo A."/>
            <person name="Pangilinan J."/>
            <person name="Riley R."/>
            <person name="Labutti K."/>
            <person name="Andreopoulos B."/>
            <person name="Lipzen A."/>
            <person name="Chen C."/>
            <person name="Yanf M."/>
            <person name="Daum C."/>
            <person name="Ng V."/>
            <person name="Clum A."/>
            <person name="Steindorff A."/>
            <person name="Ohm R."/>
            <person name="Martin F."/>
            <person name="Silar P."/>
            <person name="Natvig D."/>
            <person name="Lalanne C."/>
            <person name="Gautier V."/>
            <person name="Ament-Velasquez S.L."/>
            <person name="Kruys A."/>
            <person name="Hutchinson M.I."/>
            <person name="Powell A.J."/>
            <person name="Barry K."/>
            <person name="Miller A.N."/>
            <person name="Grigoriev I.V."/>
            <person name="Debuchy R."/>
            <person name="Gladieux P."/>
            <person name="Thoren M.H."/>
            <person name="Johannesson H."/>
        </authorList>
    </citation>
    <scope>NUCLEOTIDE SEQUENCE</scope>
    <source>
        <strain evidence="8">PSN324</strain>
    </source>
</reference>
<dbReference type="GO" id="GO:2000037">
    <property type="term" value="P:regulation of stomatal complex patterning"/>
    <property type="evidence" value="ECO:0007669"/>
    <property type="project" value="UniProtKB-ARBA"/>
</dbReference>
<keyword evidence="4" id="KW-0539">Nucleus</keyword>
<dbReference type="GO" id="GO:0005634">
    <property type="term" value="C:nucleus"/>
    <property type="evidence" value="ECO:0007669"/>
    <property type="project" value="UniProtKB-SubCell"/>
</dbReference>
<dbReference type="EMBL" id="MU865028">
    <property type="protein sequence ID" value="KAK4459769.1"/>
    <property type="molecule type" value="Genomic_DNA"/>
</dbReference>
<evidence type="ECO:0000259" key="7">
    <source>
        <dbReference type="PROSITE" id="PS51294"/>
    </source>
</evidence>
<dbReference type="GO" id="GO:0000981">
    <property type="term" value="F:DNA-binding transcription factor activity, RNA polymerase II-specific"/>
    <property type="evidence" value="ECO:0007669"/>
    <property type="project" value="TreeGrafter"/>
</dbReference>
<organism evidence="8 9">
    <name type="scientific">Cladorrhinum samala</name>
    <dbReference type="NCBI Taxonomy" id="585594"/>
    <lineage>
        <taxon>Eukaryota</taxon>
        <taxon>Fungi</taxon>
        <taxon>Dikarya</taxon>
        <taxon>Ascomycota</taxon>
        <taxon>Pezizomycotina</taxon>
        <taxon>Sordariomycetes</taxon>
        <taxon>Sordariomycetidae</taxon>
        <taxon>Sordariales</taxon>
        <taxon>Podosporaceae</taxon>
        <taxon>Cladorrhinum</taxon>
    </lineage>
</organism>
<feature type="compositionally biased region" description="Polar residues" evidence="5">
    <location>
        <begin position="196"/>
        <end position="207"/>
    </location>
</feature>
<dbReference type="AlphaFoldDB" id="A0AAV9HFW4"/>
<comment type="caution">
    <text evidence="8">The sequence shown here is derived from an EMBL/GenBank/DDBJ whole genome shotgun (WGS) entry which is preliminary data.</text>
</comment>
<dbReference type="GO" id="GO:0032875">
    <property type="term" value="P:regulation of DNA endoreduplication"/>
    <property type="evidence" value="ECO:0007669"/>
    <property type="project" value="UniProtKB-ARBA"/>
</dbReference>
<reference evidence="8" key="1">
    <citation type="journal article" date="2023" name="Mol. Phylogenet. Evol.">
        <title>Genome-scale phylogeny and comparative genomics of the fungal order Sordariales.</title>
        <authorList>
            <person name="Hensen N."/>
            <person name="Bonometti L."/>
            <person name="Westerberg I."/>
            <person name="Brannstrom I.O."/>
            <person name="Guillou S."/>
            <person name="Cros-Aarteil S."/>
            <person name="Calhoun S."/>
            <person name="Haridas S."/>
            <person name="Kuo A."/>
            <person name="Mondo S."/>
            <person name="Pangilinan J."/>
            <person name="Riley R."/>
            <person name="LaButti K."/>
            <person name="Andreopoulos B."/>
            <person name="Lipzen A."/>
            <person name="Chen C."/>
            <person name="Yan M."/>
            <person name="Daum C."/>
            <person name="Ng V."/>
            <person name="Clum A."/>
            <person name="Steindorff A."/>
            <person name="Ohm R.A."/>
            <person name="Martin F."/>
            <person name="Silar P."/>
            <person name="Natvig D.O."/>
            <person name="Lalanne C."/>
            <person name="Gautier V."/>
            <person name="Ament-Velasquez S.L."/>
            <person name="Kruys A."/>
            <person name="Hutchinson M.I."/>
            <person name="Powell A.J."/>
            <person name="Barry K."/>
            <person name="Miller A.N."/>
            <person name="Grigoriev I.V."/>
            <person name="Debuchy R."/>
            <person name="Gladieux P."/>
            <person name="Hiltunen Thoren M."/>
            <person name="Johannesson H."/>
        </authorList>
    </citation>
    <scope>NUCLEOTIDE SEQUENCE</scope>
    <source>
        <strain evidence="8">PSN324</strain>
    </source>
</reference>
<proteinExistence type="predicted"/>
<evidence type="ECO:0000256" key="2">
    <source>
        <dbReference type="ARBA" id="ARBA00022737"/>
    </source>
</evidence>
<evidence type="ECO:0000256" key="4">
    <source>
        <dbReference type="ARBA" id="ARBA00023242"/>
    </source>
</evidence>
<sequence>MSNSHRRGPWSQQEDQYLMQLVQTQGPLNWVRIATLLATRTPKQCRERYHQNLKPTLNHDPITAEEGALIERMVEQQGKRWAEIARRLHGRSDNAVKNWWNGSQNRRKRMDRRKATQHAQIQYGEHSEASPLRSPMRVSTMIPRTLPMPQVHLPGSRPHPAPILPSAMHDSRYGIDTPLSSPSSYSPDSDRAPSLISDNGSHYSTSPRLYRPPSHIQLAPLQLPPMGALSPRSSTSPTDVKLPPMKALMQQPLGSRSPELPRPEFGHRFDSGYPNHQQTHQQHDYFSRSSQLLTAPNSPASLHSLQDLRLSSMAEEDSKRAHKLDRILG</sequence>
<dbReference type="GO" id="GO:1901002">
    <property type="term" value="P:positive regulation of response to salt stress"/>
    <property type="evidence" value="ECO:0007669"/>
    <property type="project" value="UniProtKB-ARBA"/>
</dbReference>
<evidence type="ECO:0000313" key="8">
    <source>
        <dbReference type="EMBL" id="KAK4459769.1"/>
    </source>
</evidence>
<dbReference type="Gene3D" id="1.10.10.60">
    <property type="entry name" value="Homeodomain-like"/>
    <property type="match status" value="2"/>
</dbReference>
<name>A0AAV9HFW4_9PEZI</name>
<gene>
    <name evidence="8" type="ORF">QBC42DRAFT_299132</name>
</gene>
<feature type="compositionally biased region" description="Basic residues" evidence="5">
    <location>
        <begin position="105"/>
        <end position="116"/>
    </location>
</feature>
<dbReference type="InterPro" id="IPR009057">
    <property type="entry name" value="Homeodomain-like_sf"/>
</dbReference>
<evidence type="ECO:0000256" key="5">
    <source>
        <dbReference type="SAM" id="MobiDB-lite"/>
    </source>
</evidence>
<evidence type="ECO:0000259" key="6">
    <source>
        <dbReference type="PROSITE" id="PS50090"/>
    </source>
</evidence>
<dbReference type="InterPro" id="IPR001005">
    <property type="entry name" value="SANT/Myb"/>
</dbReference>
<feature type="domain" description="Myb-like" evidence="6">
    <location>
        <begin position="2"/>
        <end position="53"/>
    </location>
</feature>
<dbReference type="PROSITE" id="PS50090">
    <property type="entry name" value="MYB_LIKE"/>
    <property type="match status" value="2"/>
</dbReference>
<comment type="subcellular location">
    <subcellularLocation>
        <location evidence="1">Nucleus</location>
    </subcellularLocation>
</comment>
<dbReference type="InterPro" id="IPR017930">
    <property type="entry name" value="Myb_dom"/>
</dbReference>
<accession>A0AAV9HFW4</accession>
<dbReference type="InterPro" id="IPR050560">
    <property type="entry name" value="MYB_TF"/>
</dbReference>
<dbReference type="GO" id="GO:0045944">
    <property type="term" value="P:positive regulation of transcription by RNA polymerase II"/>
    <property type="evidence" value="ECO:0007669"/>
    <property type="project" value="TreeGrafter"/>
</dbReference>
<protein>
    <submittedName>
        <fullName evidence="8">Uncharacterized protein</fullName>
    </submittedName>
</protein>
<feature type="domain" description="HTH myb-type" evidence="7">
    <location>
        <begin position="2"/>
        <end position="57"/>
    </location>
</feature>
<dbReference type="GO" id="GO:0000278">
    <property type="term" value="P:mitotic cell cycle"/>
    <property type="evidence" value="ECO:0007669"/>
    <property type="project" value="TreeGrafter"/>
</dbReference>
<feature type="compositionally biased region" description="Polar residues" evidence="5">
    <location>
        <begin position="287"/>
        <end position="300"/>
    </location>
</feature>
<feature type="region of interest" description="Disordered" evidence="5">
    <location>
        <begin position="104"/>
        <end position="135"/>
    </location>
</feature>
<feature type="domain" description="HTH myb-type" evidence="7">
    <location>
        <begin position="58"/>
        <end position="108"/>
    </location>
</feature>
<feature type="compositionally biased region" description="Low complexity" evidence="5">
    <location>
        <begin position="176"/>
        <end position="187"/>
    </location>
</feature>
<dbReference type="GO" id="GO:1902584">
    <property type="term" value="P:positive regulation of response to water deprivation"/>
    <property type="evidence" value="ECO:0007669"/>
    <property type="project" value="UniProtKB-ARBA"/>
</dbReference>
<dbReference type="SUPFAM" id="SSF46689">
    <property type="entry name" value="Homeodomain-like"/>
    <property type="match status" value="1"/>
</dbReference>
<dbReference type="PANTHER" id="PTHR45614:SF25">
    <property type="entry name" value="MYB PROTEIN"/>
    <property type="match status" value="1"/>
</dbReference>
<dbReference type="FunFam" id="1.10.10.60:FF:000355">
    <property type="entry name" value="Transcription factor MYB124"/>
    <property type="match status" value="1"/>
</dbReference>
<dbReference type="GO" id="GO:0050891">
    <property type="term" value="P:multicellular organismal-level water homeostasis"/>
    <property type="evidence" value="ECO:0007669"/>
    <property type="project" value="UniProtKB-ARBA"/>
</dbReference>
<evidence type="ECO:0000256" key="3">
    <source>
        <dbReference type="ARBA" id="ARBA00023125"/>
    </source>
</evidence>
<feature type="region of interest" description="Disordered" evidence="5">
    <location>
        <begin position="149"/>
        <end position="300"/>
    </location>
</feature>
<evidence type="ECO:0000256" key="1">
    <source>
        <dbReference type="ARBA" id="ARBA00004123"/>
    </source>
</evidence>
<feature type="domain" description="Myb-like" evidence="6">
    <location>
        <begin position="54"/>
        <end position="101"/>
    </location>
</feature>
<dbReference type="GO" id="GO:1902806">
    <property type="term" value="P:regulation of cell cycle G1/S phase transition"/>
    <property type="evidence" value="ECO:0007669"/>
    <property type="project" value="UniProtKB-ARBA"/>
</dbReference>
<dbReference type="Proteomes" id="UP001321749">
    <property type="component" value="Unassembled WGS sequence"/>
</dbReference>
<dbReference type="GO" id="GO:0033993">
    <property type="term" value="P:response to lipid"/>
    <property type="evidence" value="ECO:0007669"/>
    <property type="project" value="UniProtKB-ARBA"/>
</dbReference>
<keyword evidence="2" id="KW-0677">Repeat</keyword>